<reference evidence="1" key="2">
    <citation type="submission" date="2020-09" db="EMBL/GenBank/DDBJ databases">
        <authorList>
            <person name="Sun Q."/>
            <person name="Ohkuma M."/>
        </authorList>
    </citation>
    <scope>NUCLEOTIDE SEQUENCE</scope>
    <source>
        <strain evidence="1">JCM 4125</strain>
    </source>
</reference>
<dbReference type="AlphaFoldDB" id="A0A918HPW8"/>
<gene>
    <name evidence="1" type="ORF">GCM10010226_83300</name>
</gene>
<organism evidence="1 2">
    <name type="scientific">Streptomyces phaeofaciens</name>
    <dbReference type="NCBI Taxonomy" id="68254"/>
    <lineage>
        <taxon>Bacteria</taxon>
        <taxon>Bacillati</taxon>
        <taxon>Actinomycetota</taxon>
        <taxon>Actinomycetes</taxon>
        <taxon>Kitasatosporales</taxon>
        <taxon>Streptomycetaceae</taxon>
        <taxon>Streptomyces</taxon>
    </lineage>
</organism>
<dbReference type="Proteomes" id="UP000646776">
    <property type="component" value="Unassembled WGS sequence"/>
</dbReference>
<sequence length="272" mass="30110">MSGPQMGRIRKDASAAHQFWLELIRKDVRLSNLSCEAISEKAKCCHGAKVFVNKGKVSEFLRAKPKRHPRWKYLFAVQQTLALPSVPRESLAQFWVNGARSDHRNDRWIADNFREIRLWTPETPSDFEQTFLAKYPARQARAAAVAGGLGSLLLVTSLLGYGFHPAAGDLHPRTTRYIEPEASGSTLGLRKVTLHRDLAVQLPQTSGTTYIARGQTIYLGCFGPDNTFAIAGTNARVTWPALEQAKVGNWDFTSCQGPTAAPLHPEPATDTK</sequence>
<accession>A0A918HPW8</accession>
<evidence type="ECO:0000313" key="1">
    <source>
        <dbReference type="EMBL" id="GGT92689.1"/>
    </source>
</evidence>
<dbReference type="EMBL" id="BMSA01000041">
    <property type="protein sequence ID" value="GGT92689.1"/>
    <property type="molecule type" value="Genomic_DNA"/>
</dbReference>
<proteinExistence type="predicted"/>
<comment type="caution">
    <text evidence="1">The sequence shown here is derived from an EMBL/GenBank/DDBJ whole genome shotgun (WGS) entry which is preliminary data.</text>
</comment>
<dbReference type="RefSeq" id="WP_189717812.1">
    <property type="nucleotide sequence ID" value="NZ_BMSA01000041.1"/>
</dbReference>
<keyword evidence="2" id="KW-1185">Reference proteome</keyword>
<reference evidence="1" key="1">
    <citation type="journal article" date="2014" name="Int. J. Syst. Evol. Microbiol.">
        <title>Complete genome sequence of Corynebacterium casei LMG S-19264T (=DSM 44701T), isolated from a smear-ripened cheese.</title>
        <authorList>
            <consortium name="US DOE Joint Genome Institute (JGI-PGF)"/>
            <person name="Walter F."/>
            <person name="Albersmeier A."/>
            <person name="Kalinowski J."/>
            <person name="Ruckert C."/>
        </authorList>
    </citation>
    <scope>NUCLEOTIDE SEQUENCE</scope>
    <source>
        <strain evidence="1">JCM 4125</strain>
    </source>
</reference>
<name>A0A918HPW8_9ACTN</name>
<protein>
    <submittedName>
        <fullName evidence="1">Uncharacterized protein</fullName>
    </submittedName>
</protein>
<evidence type="ECO:0000313" key="2">
    <source>
        <dbReference type="Proteomes" id="UP000646776"/>
    </source>
</evidence>